<gene>
    <name evidence="2" type="ORF">Q9L42_018255</name>
</gene>
<dbReference type="EMBL" id="CP157743">
    <property type="protein sequence ID" value="XBS20269.1"/>
    <property type="molecule type" value="Genomic_DNA"/>
</dbReference>
<feature type="chain" id="PRO_5043907835" evidence="1">
    <location>
        <begin position="23"/>
        <end position="247"/>
    </location>
</feature>
<dbReference type="RefSeq" id="WP_349431564.1">
    <property type="nucleotide sequence ID" value="NZ_CP157743.1"/>
</dbReference>
<keyword evidence="1" id="KW-0732">Signal</keyword>
<name>A0AAU7NTE0_9GAMM</name>
<organism evidence="2 3">
    <name type="scientific">Methylomarinum roseum</name>
    <dbReference type="NCBI Taxonomy" id="3067653"/>
    <lineage>
        <taxon>Bacteria</taxon>
        <taxon>Pseudomonadati</taxon>
        <taxon>Pseudomonadota</taxon>
        <taxon>Gammaproteobacteria</taxon>
        <taxon>Methylococcales</taxon>
        <taxon>Methylococcaceae</taxon>
        <taxon>Methylomarinum</taxon>
    </lineage>
</organism>
<dbReference type="Proteomes" id="UP001225378">
    <property type="component" value="Chromosome"/>
</dbReference>
<evidence type="ECO:0000313" key="3">
    <source>
        <dbReference type="Proteomes" id="UP001225378"/>
    </source>
</evidence>
<evidence type="ECO:0000256" key="1">
    <source>
        <dbReference type="SAM" id="SignalP"/>
    </source>
</evidence>
<evidence type="ECO:0000313" key="2">
    <source>
        <dbReference type="EMBL" id="XBS20269.1"/>
    </source>
</evidence>
<accession>A0AAU7NTE0</accession>
<dbReference type="AlphaFoldDB" id="A0AAU7NTE0"/>
<protein>
    <submittedName>
        <fullName evidence="2">Glycine zipper family protein</fullName>
    </submittedName>
</protein>
<reference evidence="2 3" key="1">
    <citation type="journal article" date="2024" name="Microbiology">
        <title>Methylomarinum rosea sp. nov., a novel halophilic methanotrophic bacterium from the hypersaline Lake Elton.</title>
        <authorList>
            <person name="Suleimanov R.Z."/>
            <person name="Oshkin I.Y."/>
            <person name="Danilova O.V."/>
            <person name="Suzina N.E."/>
            <person name="Dedysh S.N."/>
        </authorList>
    </citation>
    <scope>NUCLEOTIDE SEQUENCE [LARGE SCALE GENOMIC DNA]</scope>
    <source>
        <strain evidence="2 3">Ch1-1</strain>
    </source>
</reference>
<keyword evidence="3" id="KW-1185">Reference proteome</keyword>
<proteinExistence type="predicted"/>
<sequence>MKQYAKQAFFGCLLISLGFNLAGCATYDDKVAPVPLPTAFSDHIDVQGALLAATPYVDKDKAEAVFGFDIRSAGLLPVRLVIDNQSGMGLRIEPRQTFLIDREQQAWPLLTQQQAYSRVEDEVEIGETLMGAARPSLMLGAAGAVVGFAIGVLSGESLGETIAKGAAVGASVGALYGGAARHREYDDEIRQDLMRNSLRNERVKPGELAYGYLFFPGRDEAESVSVLRLGVTVGKQQHIVTIPLFEH</sequence>
<dbReference type="KEGG" id="mech:Q9L42_018255"/>
<feature type="signal peptide" evidence="1">
    <location>
        <begin position="1"/>
        <end position="22"/>
    </location>
</feature>